<feature type="non-terminal residue" evidence="1">
    <location>
        <position position="1"/>
    </location>
</feature>
<evidence type="ECO:0000313" key="1">
    <source>
        <dbReference type="EMBL" id="GAF86910.1"/>
    </source>
</evidence>
<comment type="caution">
    <text evidence="1">The sequence shown here is derived from an EMBL/GenBank/DDBJ whole genome shotgun (WGS) entry which is preliminary data.</text>
</comment>
<accession>X0UEJ5</accession>
<name>X0UEJ5_9ZZZZ</name>
<dbReference type="AlphaFoldDB" id="X0UEJ5"/>
<organism evidence="1">
    <name type="scientific">marine sediment metagenome</name>
    <dbReference type="NCBI Taxonomy" id="412755"/>
    <lineage>
        <taxon>unclassified sequences</taxon>
        <taxon>metagenomes</taxon>
        <taxon>ecological metagenomes</taxon>
    </lineage>
</organism>
<sequence>PLGHPSIGLNILHDELQARNSVISSFFLDIKYYCEPEGKNNLNKKGGFDKSNPYVNRWV</sequence>
<dbReference type="EMBL" id="BARS01013751">
    <property type="protein sequence ID" value="GAF86910.1"/>
    <property type="molecule type" value="Genomic_DNA"/>
</dbReference>
<protein>
    <submittedName>
        <fullName evidence="1">Uncharacterized protein</fullName>
    </submittedName>
</protein>
<gene>
    <name evidence="1" type="ORF">S01H1_23668</name>
</gene>
<proteinExistence type="predicted"/>
<reference evidence="1" key="1">
    <citation type="journal article" date="2014" name="Front. Microbiol.">
        <title>High frequency of phylogenetically diverse reductive dehalogenase-homologous genes in deep subseafloor sedimentary metagenomes.</title>
        <authorList>
            <person name="Kawai M."/>
            <person name="Futagami T."/>
            <person name="Toyoda A."/>
            <person name="Takaki Y."/>
            <person name="Nishi S."/>
            <person name="Hori S."/>
            <person name="Arai W."/>
            <person name="Tsubouchi T."/>
            <person name="Morono Y."/>
            <person name="Uchiyama I."/>
            <person name="Ito T."/>
            <person name="Fujiyama A."/>
            <person name="Inagaki F."/>
            <person name="Takami H."/>
        </authorList>
    </citation>
    <scope>NUCLEOTIDE SEQUENCE</scope>
    <source>
        <strain evidence="1">Expedition CK06-06</strain>
    </source>
</reference>